<evidence type="ECO:0000256" key="4">
    <source>
        <dbReference type="ARBA" id="ARBA00022490"/>
    </source>
</evidence>
<protein>
    <recommendedName>
        <fullName evidence="3">tRNA threonylcarbamoyladenosine biosynthesis protein TsaE</fullName>
    </recommendedName>
    <alternativeName>
        <fullName evidence="10">t(6)A37 threonylcarbamoyladenosine biosynthesis protein TsaE</fullName>
    </alternativeName>
</protein>
<gene>
    <name evidence="12" type="primary">tsaE</name>
    <name evidence="12" type="ORF">H6G05_24120</name>
</gene>
<dbReference type="InterPro" id="IPR003442">
    <property type="entry name" value="T6A_TsaE"/>
</dbReference>
<dbReference type="Pfam" id="PF02367">
    <property type="entry name" value="TsaE"/>
    <property type="match status" value="1"/>
</dbReference>
<dbReference type="RefSeq" id="WP_190582392.1">
    <property type="nucleotide sequence ID" value="NZ_CAWPQU010000071.1"/>
</dbReference>
<dbReference type="PANTHER" id="PTHR33540:SF2">
    <property type="entry name" value="TRNA THREONYLCARBAMOYLADENOSINE BIOSYNTHESIS PROTEIN TSAE"/>
    <property type="match status" value="1"/>
</dbReference>
<evidence type="ECO:0000256" key="3">
    <source>
        <dbReference type="ARBA" id="ARBA00019010"/>
    </source>
</evidence>
<accession>A0ABR8CIX2</accession>
<comment type="caution">
    <text evidence="12">The sequence shown here is derived from an EMBL/GenBank/DDBJ whole genome shotgun (WGS) entry which is preliminary data.</text>
</comment>
<evidence type="ECO:0000313" key="12">
    <source>
        <dbReference type="EMBL" id="MBD2319910.1"/>
    </source>
</evidence>
<keyword evidence="8" id="KW-0067">ATP-binding</keyword>
<keyword evidence="5" id="KW-0819">tRNA processing</keyword>
<dbReference type="Gene3D" id="3.40.50.300">
    <property type="entry name" value="P-loop containing nucleotide triphosphate hydrolases"/>
    <property type="match status" value="1"/>
</dbReference>
<dbReference type="InterPro" id="IPR027417">
    <property type="entry name" value="P-loop_NTPase"/>
</dbReference>
<name>A0ABR8CIX2_9CYAN</name>
<keyword evidence="7" id="KW-0547">Nucleotide-binding</keyword>
<feature type="region of interest" description="Disordered" evidence="11">
    <location>
        <begin position="138"/>
        <end position="161"/>
    </location>
</feature>
<keyword evidence="13" id="KW-1185">Reference proteome</keyword>
<keyword evidence="9" id="KW-0460">Magnesium</keyword>
<evidence type="ECO:0000256" key="11">
    <source>
        <dbReference type="SAM" id="MobiDB-lite"/>
    </source>
</evidence>
<keyword evidence="6" id="KW-0479">Metal-binding</keyword>
<evidence type="ECO:0000256" key="6">
    <source>
        <dbReference type="ARBA" id="ARBA00022723"/>
    </source>
</evidence>
<evidence type="ECO:0000256" key="10">
    <source>
        <dbReference type="ARBA" id="ARBA00032441"/>
    </source>
</evidence>
<comment type="subcellular location">
    <subcellularLocation>
        <location evidence="1">Cytoplasm</location>
    </subcellularLocation>
</comment>
<evidence type="ECO:0000256" key="8">
    <source>
        <dbReference type="ARBA" id="ARBA00022840"/>
    </source>
</evidence>
<evidence type="ECO:0000256" key="5">
    <source>
        <dbReference type="ARBA" id="ARBA00022694"/>
    </source>
</evidence>
<proteinExistence type="inferred from homology"/>
<dbReference type="EMBL" id="JACJQY010000073">
    <property type="protein sequence ID" value="MBD2319910.1"/>
    <property type="molecule type" value="Genomic_DNA"/>
</dbReference>
<evidence type="ECO:0000256" key="1">
    <source>
        <dbReference type="ARBA" id="ARBA00004496"/>
    </source>
</evidence>
<dbReference type="PANTHER" id="PTHR33540">
    <property type="entry name" value="TRNA THREONYLCARBAMOYLADENOSINE BIOSYNTHESIS PROTEIN TSAE"/>
    <property type="match status" value="1"/>
</dbReference>
<evidence type="ECO:0000256" key="2">
    <source>
        <dbReference type="ARBA" id="ARBA00007599"/>
    </source>
</evidence>
<dbReference type="Proteomes" id="UP000618445">
    <property type="component" value="Unassembled WGS sequence"/>
</dbReference>
<dbReference type="SUPFAM" id="SSF52540">
    <property type="entry name" value="P-loop containing nucleoside triphosphate hydrolases"/>
    <property type="match status" value="1"/>
</dbReference>
<sequence>MTETVKIEIYANSLDETQAIATKLAQIVTAGTIILLEGNLGSGKTTFMQAFGRALGISTTITSPTFTLIDEYTEGRLPLYHIDLYRLEPPQVPSLHLEEYWRGEDFPLGVVAIEWASKLLAIPPQHLKINLSIPVQASPMRSPEKQSPHLEPSPDEDEEFLEDLPEERLIQLIAQGSPYVALLNQADFSDFQRCRR</sequence>
<evidence type="ECO:0000256" key="7">
    <source>
        <dbReference type="ARBA" id="ARBA00022741"/>
    </source>
</evidence>
<organism evidence="12 13">
    <name type="scientific">Phormidium tenue FACHB-1050</name>
    <dbReference type="NCBI Taxonomy" id="2692857"/>
    <lineage>
        <taxon>Bacteria</taxon>
        <taxon>Bacillati</taxon>
        <taxon>Cyanobacteriota</taxon>
        <taxon>Cyanophyceae</taxon>
        <taxon>Oscillatoriophycideae</taxon>
        <taxon>Oscillatoriales</taxon>
        <taxon>Oscillatoriaceae</taxon>
        <taxon>Phormidium</taxon>
    </lineage>
</organism>
<dbReference type="NCBIfam" id="TIGR00150">
    <property type="entry name" value="T6A_YjeE"/>
    <property type="match status" value="1"/>
</dbReference>
<reference evidence="12 13" key="1">
    <citation type="journal article" date="2020" name="ISME J.">
        <title>Comparative genomics reveals insights into cyanobacterial evolution and habitat adaptation.</title>
        <authorList>
            <person name="Chen M.Y."/>
            <person name="Teng W.K."/>
            <person name="Zhao L."/>
            <person name="Hu C.X."/>
            <person name="Zhou Y.K."/>
            <person name="Han B.P."/>
            <person name="Song L.R."/>
            <person name="Shu W.S."/>
        </authorList>
    </citation>
    <scope>NUCLEOTIDE SEQUENCE [LARGE SCALE GENOMIC DNA]</scope>
    <source>
        <strain evidence="12 13">FACHB-1050</strain>
    </source>
</reference>
<evidence type="ECO:0000313" key="13">
    <source>
        <dbReference type="Proteomes" id="UP000618445"/>
    </source>
</evidence>
<comment type="similarity">
    <text evidence="2">Belongs to the TsaE family.</text>
</comment>
<keyword evidence="4" id="KW-0963">Cytoplasm</keyword>
<evidence type="ECO:0000256" key="9">
    <source>
        <dbReference type="ARBA" id="ARBA00022842"/>
    </source>
</evidence>